<evidence type="ECO:0000313" key="1">
    <source>
        <dbReference type="EMBL" id="VFS56052.1"/>
    </source>
</evidence>
<accession>A0A485A586</accession>
<gene>
    <name evidence="1" type="ORF">NCTC12998_00239</name>
</gene>
<proteinExistence type="predicted"/>
<evidence type="ECO:0000313" key="2">
    <source>
        <dbReference type="Proteomes" id="UP000345637"/>
    </source>
</evidence>
<reference evidence="1 2" key="1">
    <citation type="submission" date="2019-03" db="EMBL/GenBank/DDBJ databases">
        <authorList>
            <consortium name="Pathogen Informatics"/>
        </authorList>
    </citation>
    <scope>NUCLEOTIDE SEQUENCE [LARGE SCALE GENOMIC DNA]</scope>
    <source>
        <strain evidence="1 2">NCTC12998</strain>
    </source>
</reference>
<name>A0A485A586_RAOPL</name>
<dbReference type="EMBL" id="CAADJE010000002">
    <property type="protein sequence ID" value="VFS56052.1"/>
    <property type="molecule type" value="Genomic_DNA"/>
</dbReference>
<dbReference type="AlphaFoldDB" id="A0A485A586"/>
<dbReference type="Proteomes" id="UP000345637">
    <property type="component" value="Unassembled WGS sequence"/>
</dbReference>
<sequence length="96" mass="10808">MKITAESILAILRKDARNNITAFHRWQTVRGALGHTAGITLNYHEPYYEGWAPALEMCEVIISAPELQQVMPFLSVEHWGDGVIGGEIYRIPGEEE</sequence>
<protein>
    <submittedName>
        <fullName evidence="1">Uncharacterized protein</fullName>
    </submittedName>
</protein>
<organism evidence="1 2">
    <name type="scientific">Raoultella planticola</name>
    <name type="common">Klebsiella planticola</name>
    <dbReference type="NCBI Taxonomy" id="575"/>
    <lineage>
        <taxon>Bacteria</taxon>
        <taxon>Pseudomonadati</taxon>
        <taxon>Pseudomonadota</taxon>
        <taxon>Gammaproteobacteria</taxon>
        <taxon>Enterobacterales</taxon>
        <taxon>Enterobacteriaceae</taxon>
        <taxon>Klebsiella/Raoultella group</taxon>
        <taxon>Raoultella</taxon>
    </lineage>
</organism>